<dbReference type="Pfam" id="PF20260">
    <property type="entry name" value="PUA_4"/>
    <property type="match status" value="1"/>
</dbReference>
<dbReference type="InterPro" id="IPR029028">
    <property type="entry name" value="Alpha/beta_knot_MTases"/>
</dbReference>
<evidence type="ECO:0000256" key="8">
    <source>
        <dbReference type="ARBA" id="ARBA00025699"/>
    </source>
</evidence>
<feature type="domain" description="Ribosomal RNA small subunit methyltransferase E methyltransferase" evidence="11">
    <location>
        <begin position="74"/>
        <end position="229"/>
    </location>
</feature>
<dbReference type="SUPFAM" id="SSF75217">
    <property type="entry name" value="alpha/beta knot"/>
    <property type="match status" value="1"/>
</dbReference>
<dbReference type="NCBIfam" id="TIGR00046">
    <property type="entry name" value="RsmE family RNA methyltransferase"/>
    <property type="match status" value="1"/>
</dbReference>
<comment type="caution">
    <text evidence="13">The sequence shown here is derived from an EMBL/GenBank/DDBJ whole genome shotgun (WGS) entry which is preliminary data.</text>
</comment>
<accession>A0A934KN61</accession>
<dbReference type="InterPro" id="IPR006700">
    <property type="entry name" value="RsmE"/>
</dbReference>
<evidence type="ECO:0000256" key="5">
    <source>
        <dbReference type="ARBA" id="ARBA00022603"/>
    </source>
</evidence>
<dbReference type="NCBIfam" id="NF008702">
    <property type="entry name" value="PRK11713.6-1"/>
    <property type="match status" value="1"/>
</dbReference>
<comment type="catalytic activity">
    <reaction evidence="9 10">
        <text>uridine(1498) in 16S rRNA + S-adenosyl-L-methionine = N(3)-methyluridine(1498) in 16S rRNA + S-adenosyl-L-homocysteine + H(+)</text>
        <dbReference type="Rhea" id="RHEA:42920"/>
        <dbReference type="Rhea" id="RHEA-COMP:10283"/>
        <dbReference type="Rhea" id="RHEA-COMP:10284"/>
        <dbReference type="ChEBI" id="CHEBI:15378"/>
        <dbReference type="ChEBI" id="CHEBI:57856"/>
        <dbReference type="ChEBI" id="CHEBI:59789"/>
        <dbReference type="ChEBI" id="CHEBI:65315"/>
        <dbReference type="ChEBI" id="CHEBI:74502"/>
        <dbReference type="EC" id="2.1.1.193"/>
    </reaction>
</comment>
<keyword evidence="6 10" id="KW-0808">Transferase</keyword>
<dbReference type="InterPro" id="IPR046887">
    <property type="entry name" value="RsmE_PUA-like"/>
</dbReference>
<evidence type="ECO:0000256" key="3">
    <source>
        <dbReference type="ARBA" id="ARBA00022490"/>
    </source>
</evidence>
<evidence type="ECO:0000256" key="1">
    <source>
        <dbReference type="ARBA" id="ARBA00004496"/>
    </source>
</evidence>
<evidence type="ECO:0000256" key="6">
    <source>
        <dbReference type="ARBA" id="ARBA00022679"/>
    </source>
</evidence>
<dbReference type="InterPro" id="IPR029026">
    <property type="entry name" value="tRNA_m1G_MTases_N"/>
</dbReference>
<dbReference type="Gene3D" id="3.40.1280.10">
    <property type="match status" value="1"/>
</dbReference>
<evidence type="ECO:0000256" key="9">
    <source>
        <dbReference type="ARBA" id="ARBA00047944"/>
    </source>
</evidence>
<dbReference type="GO" id="GO:0070042">
    <property type="term" value="F:rRNA (uridine-N3-)-methyltransferase activity"/>
    <property type="evidence" value="ECO:0007669"/>
    <property type="project" value="TreeGrafter"/>
</dbReference>
<evidence type="ECO:0000256" key="10">
    <source>
        <dbReference type="PIRNR" id="PIRNR015601"/>
    </source>
</evidence>
<keyword evidence="14" id="KW-1185">Reference proteome</keyword>
<evidence type="ECO:0000256" key="7">
    <source>
        <dbReference type="ARBA" id="ARBA00022691"/>
    </source>
</evidence>
<dbReference type="Gene3D" id="2.40.240.20">
    <property type="entry name" value="Hypothetical PUA domain-like, domain 1"/>
    <property type="match status" value="1"/>
</dbReference>
<comment type="subcellular location">
    <subcellularLocation>
        <location evidence="1 10">Cytoplasm</location>
    </subcellularLocation>
</comment>
<dbReference type="GO" id="GO:0005737">
    <property type="term" value="C:cytoplasm"/>
    <property type="evidence" value="ECO:0007669"/>
    <property type="project" value="UniProtKB-SubCell"/>
</dbReference>
<evidence type="ECO:0000256" key="4">
    <source>
        <dbReference type="ARBA" id="ARBA00022552"/>
    </source>
</evidence>
<comment type="function">
    <text evidence="8 10">Specifically methylates the N3 position of the uracil ring of uridine 1498 (m3U1498) in 16S rRNA. Acts on the fully assembled 30S ribosomal subunit.</text>
</comment>
<evidence type="ECO:0000313" key="14">
    <source>
        <dbReference type="Proteomes" id="UP000662373"/>
    </source>
</evidence>
<dbReference type="Proteomes" id="UP000662373">
    <property type="component" value="Unassembled WGS sequence"/>
</dbReference>
<organism evidence="13 14">
    <name type="scientific">Gelidibacter salicanalis</name>
    <dbReference type="NCBI Taxonomy" id="291193"/>
    <lineage>
        <taxon>Bacteria</taxon>
        <taxon>Pseudomonadati</taxon>
        <taxon>Bacteroidota</taxon>
        <taxon>Flavobacteriia</taxon>
        <taxon>Flavobacteriales</taxon>
        <taxon>Flavobacteriaceae</taxon>
        <taxon>Gelidibacter</taxon>
    </lineage>
</organism>
<comment type="similarity">
    <text evidence="2 10">Belongs to the RNA methyltransferase RsmE family.</text>
</comment>
<dbReference type="PANTHER" id="PTHR30027:SF3">
    <property type="entry name" value="16S RRNA (URACIL(1498)-N(3))-METHYLTRANSFERASE"/>
    <property type="match status" value="1"/>
</dbReference>
<dbReference type="AlphaFoldDB" id="A0A934KN61"/>
<evidence type="ECO:0000313" key="13">
    <source>
        <dbReference type="EMBL" id="MBJ7882426.1"/>
    </source>
</evidence>
<dbReference type="EC" id="2.1.1.193" evidence="10"/>
<protein>
    <recommendedName>
        <fullName evidence="10">Ribosomal RNA small subunit methyltransferase E</fullName>
        <ecNumber evidence="10">2.1.1.193</ecNumber>
    </recommendedName>
</protein>
<keyword evidence="7 10" id="KW-0949">S-adenosyl-L-methionine</keyword>
<gene>
    <name evidence="13" type="ORF">JEM65_17465</name>
</gene>
<evidence type="ECO:0000259" key="11">
    <source>
        <dbReference type="Pfam" id="PF04452"/>
    </source>
</evidence>
<dbReference type="CDD" id="cd18084">
    <property type="entry name" value="RsmE-like"/>
    <property type="match status" value="1"/>
</dbReference>
<proteinExistence type="inferred from homology"/>
<dbReference type="InterPro" id="IPR046886">
    <property type="entry name" value="RsmE_MTase_dom"/>
</dbReference>
<dbReference type="GO" id="GO:0070475">
    <property type="term" value="P:rRNA base methylation"/>
    <property type="evidence" value="ECO:0007669"/>
    <property type="project" value="TreeGrafter"/>
</dbReference>
<evidence type="ECO:0000256" key="2">
    <source>
        <dbReference type="ARBA" id="ARBA00005528"/>
    </source>
</evidence>
<dbReference type="PIRSF" id="PIRSF015601">
    <property type="entry name" value="MTase_slr0722"/>
    <property type="match status" value="1"/>
</dbReference>
<keyword evidence="4 10" id="KW-0698">rRNA processing</keyword>
<dbReference type="EMBL" id="JAEHJZ010000047">
    <property type="protein sequence ID" value="MBJ7882426.1"/>
    <property type="molecule type" value="Genomic_DNA"/>
</dbReference>
<dbReference type="RefSeq" id="WP_199602444.1">
    <property type="nucleotide sequence ID" value="NZ_JAEHJZ010000047.1"/>
</dbReference>
<keyword evidence="3 10" id="KW-0963">Cytoplasm</keyword>
<name>A0A934KN61_9FLAO</name>
<dbReference type="SUPFAM" id="SSF88697">
    <property type="entry name" value="PUA domain-like"/>
    <property type="match status" value="1"/>
</dbReference>
<reference evidence="13 14" key="1">
    <citation type="submission" date="2020-09" db="EMBL/GenBank/DDBJ databases">
        <title>Draft genome of Gelidibacter salicanalis PAMC21136.</title>
        <authorList>
            <person name="Park H."/>
        </authorList>
    </citation>
    <scope>NUCLEOTIDE SEQUENCE [LARGE SCALE GENOMIC DNA]</scope>
    <source>
        <strain evidence="13 14">PAMC21136</strain>
    </source>
</reference>
<evidence type="ECO:0000259" key="12">
    <source>
        <dbReference type="Pfam" id="PF20260"/>
    </source>
</evidence>
<keyword evidence="5 10" id="KW-0489">Methyltransferase</keyword>
<dbReference type="InterPro" id="IPR015947">
    <property type="entry name" value="PUA-like_sf"/>
</dbReference>
<dbReference type="Pfam" id="PF04452">
    <property type="entry name" value="Methyltrans_RNA"/>
    <property type="match status" value="1"/>
</dbReference>
<feature type="domain" description="Ribosomal RNA small subunit methyltransferase E PUA-like" evidence="12">
    <location>
        <begin position="19"/>
        <end position="65"/>
    </location>
</feature>
<sequence>MQLFYNPILTEETTQISFSKEESRHIVKVLRQSGGDKLQITNGKGWLFIAEITIADIKNCQATILSKSFSPPRDYKIHLAVAPTKMNDRYEWFLEKATEIGIDTVTPIICDHSERKVIKNDRFEKILQSAMKQSLHYYLPTLEEAIPFNEFVSTVFNGKKFIAHCEETDRKSLKASLELQKDVLILIGPEGDFSTKEISLAKALGFEPVMLGSTRLRTETAAVVACHSIVFSNEPLM</sequence>
<dbReference type="PANTHER" id="PTHR30027">
    <property type="entry name" value="RIBOSOMAL RNA SMALL SUBUNIT METHYLTRANSFERASE E"/>
    <property type="match status" value="1"/>
</dbReference>